<dbReference type="GO" id="GO:0071269">
    <property type="term" value="P:L-homocysteine biosynthetic process"/>
    <property type="evidence" value="ECO:0007669"/>
    <property type="project" value="TreeGrafter"/>
</dbReference>
<dbReference type="GO" id="GO:0004124">
    <property type="term" value="F:cysteine synthase activity"/>
    <property type="evidence" value="ECO:0007669"/>
    <property type="project" value="TreeGrafter"/>
</dbReference>
<name>A0A1F4U6P6_UNCSA</name>
<comment type="similarity">
    <text evidence="2 10">Belongs to the trans-sulfuration enzymes family.</text>
</comment>
<evidence type="ECO:0000256" key="6">
    <source>
        <dbReference type="ARBA" id="ARBA00047199"/>
    </source>
</evidence>
<evidence type="ECO:0000256" key="4">
    <source>
        <dbReference type="ARBA" id="ARBA00022898"/>
    </source>
</evidence>
<accession>A0A1F4U6P6</accession>
<dbReference type="PIRSF" id="PIRSF001434">
    <property type="entry name" value="CGS"/>
    <property type="match status" value="1"/>
</dbReference>
<comment type="caution">
    <text evidence="11">The sequence shown here is derived from an EMBL/GenBank/DDBJ whole genome shotgun (WGS) entry which is preliminary data.</text>
</comment>
<dbReference type="InterPro" id="IPR015421">
    <property type="entry name" value="PyrdxlP-dep_Trfase_major"/>
</dbReference>
<dbReference type="Pfam" id="PF01053">
    <property type="entry name" value="Cys_Met_Meta_PP"/>
    <property type="match status" value="1"/>
</dbReference>
<dbReference type="GO" id="GO:0019346">
    <property type="term" value="P:transsulfuration"/>
    <property type="evidence" value="ECO:0007669"/>
    <property type="project" value="InterPro"/>
</dbReference>
<gene>
    <name evidence="11" type="ORF">A2438_06150</name>
</gene>
<protein>
    <recommendedName>
        <fullName evidence="5">homocysteine desulfhydrase</fullName>
        <ecNumber evidence="5">4.4.1.2</ecNumber>
    </recommendedName>
    <alternativeName>
        <fullName evidence="6">Homocysteine desulfhydrase</fullName>
    </alternativeName>
</protein>
<evidence type="ECO:0000256" key="8">
    <source>
        <dbReference type="ARBA" id="ARBA00052699"/>
    </source>
</evidence>
<dbReference type="Gene3D" id="3.40.640.10">
    <property type="entry name" value="Type I PLP-dependent aspartate aminotransferase-like (Major domain)"/>
    <property type="match status" value="1"/>
</dbReference>
<evidence type="ECO:0000256" key="2">
    <source>
        <dbReference type="ARBA" id="ARBA00009077"/>
    </source>
</evidence>
<evidence type="ECO:0000313" key="11">
    <source>
        <dbReference type="EMBL" id="OGC40582.1"/>
    </source>
</evidence>
<evidence type="ECO:0000256" key="3">
    <source>
        <dbReference type="ARBA" id="ARBA00022679"/>
    </source>
</evidence>
<organism evidence="11 12">
    <name type="scientific">candidate division WOR-1 bacterium RIFOXYC2_FULL_46_14</name>
    <dbReference type="NCBI Taxonomy" id="1802587"/>
    <lineage>
        <taxon>Bacteria</taxon>
        <taxon>Bacillati</taxon>
        <taxon>Saganbacteria</taxon>
    </lineage>
</organism>
<dbReference type="InterPro" id="IPR000277">
    <property type="entry name" value="Cys/Met-Metab_PyrdxlP-dep_enz"/>
</dbReference>
<dbReference type="NCBIfam" id="TIGR01326">
    <property type="entry name" value="OAH_OAS_sulfhy"/>
    <property type="match status" value="1"/>
</dbReference>
<dbReference type="GO" id="GO:0006535">
    <property type="term" value="P:cysteine biosynthetic process from serine"/>
    <property type="evidence" value="ECO:0007669"/>
    <property type="project" value="TreeGrafter"/>
</dbReference>
<dbReference type="InterPro" id="IPR015424">
    <property type="entry name" value="PyrdxlP-dep_Trfase"/>
</dbReference>
<dbReference type="InterPro" id="IPR006235">
    <property type="entry name" value="OAc-hSer/O-AcSer_sulfhydrylase"/>
</dbReference>
<dbReference type="Proteomes" id="UP000179242">
    <property type="component" value="Unassembled WGS sequence"/>
</dbReference>
<dbReference type="EC" id="4.4.1.2" evidence="5"/>
<keyword evidence="4 9" id="KW-0663">Pyridoxal phosphate</keyword>
<dbReference type="InterPro" id="IPR015422">
    <property type="entry name" value="PyrdxlP-dep_Trfase_small"/>
</dbReference>
<comment type="catalytic activity">
    <reaction evidence="7">
        <text>L-homocysteine + H2O = 2-oxobutanoate + hydrogen sulfide + NH4(+) + H(+)</text>
        <dbReference type="Rhea" id="RHEA:14501"/>
        <dbReference type="ChEBI" id="CHEBI:15377"/>
        <dbReference type="ChEBI" id="CHEBI:15378"/>
        <dbReference type="ChEBI" id="CHEBI:16763"/>
        <dbReference type="ChEBI" id="CHEBI:28938"/>
        <dbReference type="ChEBI" id="CHEBI:29919"/>
        <dbReference type="ChEBI" id="CHEBI:58199"/>
        <dbReference type="EC" id="4.4.1.2"/>
    </reaction>
    <physiologicalReaction direction="left-to-right" evidence="7">
        <dbReference type="Rhea" id="RHEA:14502"/>
    </physiologicalReaction>
</comment>
<dbReference type="GO" id="GO:0005737">
    <property type="term" value="C:cytoplasm"/>
    <property type="evidence" value="ECO:0007669"/>
    <property type="project" value="TreeGrafter"/>
</dbReference>
<comment type="cofactor">
    <cofactor evidence="1 10">
        <name>pyridoxal 5'-phosphate</name>
        <dbReference type="ChEBI" id="CHEBI:597326"/>
    </cofactor>
</comment>
<evidence type="ECO:0000256" key="1">
    <source>
        <dbReference type="ARBA" id="ARBA00001933"/>
    </source>
</evidence>
<evidence type="ECO:0000256" key="10">
    <source>
        <dbReference type="RuleBase" id="RU362118"/>
    </source>
</evidence>
<reference evidence="11 12" key="1">
    <citation type="journal article" date="2016" name="Nat. Commun.">
        <title>Thousands of microbial genomes shed light on interconnected biogeochemical processes in an aquifer system.</title>
        <authorList>
            <person name="Anantharaman K."/>
            <person name="Brown C.T."/>
            <person name="Hug L.A."/>
            <person name="Sharon I."/>
            <person name="Castelle C.J."/>
            <person name="Probst A.J."/>
            <person name="Thomas B.C."/>
            <person name="Singh A."/>
            <person name="Wilkins M.J."/>
            <person name="Karaoz U."/>
            <person name="Brodie E.L."/>
            <person name="Williams K.H."/>
            <person name="Hubbard S.S."/>
            <person name="Banfield J.F."/>
        </authorList>
    </citation>
    <scope>NUCLEOTIDE SEQUENCE [LARGE SCALE GENOMIC DNA]</scope>
</reference>
<dbReference type="FunFam" id="3.40.640.10:FF:000046">
    <property type="entry name" value="Cystathionine gamma-lyase"/>
    <property type="match status" value="1"/>
</dbReference>
<proteinExistence type="inferred from homology"/>
<evidence type="ECO:0000256" key="9">
    <source>
        <dbReference type="PIRSR" id="PIRSR001434-2"/>
    </source>
</evidence>
<sequence length="406" mass="44568">MKNKKYHIDTLLVHAENKPEQNRRSTTMPIYQTTAFKYNSSEEISEVFNGEAAGNIYTRISNPTLEILEKKLAVLEDGLGAIVAASGMAAITCAVLTLAKNGDHVVAGNSIFGGTYSFFDKTIREFGIDTAFVDPADAGQFESAIKDNTKAFFIETIGNPKIDVPDIAAIAKIAKKNNVPLIVDSTVTTPYLVRPKDFGANIVIHSTSKFINGHGNSLGGVIIDCGNFDWKDEKYGALSFLIKTRKAVFRDFGACLSPNAAFLTDIGLETLSLRMERHCSNALALAKFLEKHPKVKAVSFPGLADNRFHNPAKKQFNGKFGSLLTFRLKDRRQCFKAIDSLRLAYNLANIGDAKTLVIHPASTLCVEFNDKERENMGVSDDLIRVSVGIEYPDDIIDDFSQALEAI</sequence>
<dbReference type="GO" id="GO:0003961">
    <property type="term" value="F:O-acetylhomoserine aminocarboxypropyltransferase activity"/>
    <property type="evidence" value="ECO:0007669"/>
    <property type="project" value="TreeGrafter"/>
</dbReference>
<dbReference type="GO" id="GO:0030170">
    <property type="term" value="F:pyridoxal phosphate binding"/>
    <property type="evidence" value="ECO:0007669"/>
    <property type="project" value="InterPro"/>
</dbReference>
<keyword evidence="3" id="KW-0808">Transferase</keyword>
<evidence type="ECO:0000256" key="7">
    <source>
        <dbReference type="ARBA" id="ARBA00048780"/>
    </source>
</evidence>
<dbReference type="AlphaFoldDB" id="A0A1F4U6P6"/>
<feature type="modified residue" description="N6-(pyridoxal phosphate)lysine" evidence="9">
    <location>
        <position position="209"/>
    </location>
</feature>
<dbReference type="GO" id="GO:0047982">
    <property type="term" value="F:homocysteine desulfhydrase activity"/>
    <property type="evidence" value="ECO:0007669"/>
    <property type="project" value="UniProtKB-EC"/>
</dbReference>
<dbReference type="PANTHER" id="PTHR43797:SF2">
    <property type="entry name" value="HOMOCYSTEINE_CYSTEINE SYNTHASE"/>
    <property type="match status" value="1"/>
</dbReference>
<evidence type="ECO:0000256" key="5">
    <source>
        <dbReference type="ARBA" id="ARBA00047175"/>
    </source>
</evidence>
<dbReference type="Gene3D" id="3.90.1150.10">
    <property type="entry name" value="Aspartate Aminotransferase, domain 1"/>
    <property type="match status" value="1"/>
</dbReference>
<dbReference type="SUPFAM" id="SSF53383">
    <property type="entry name" value="PLP-dependent transferases"/>
    <property type="match status" value="1"/>
</dbReference>
<dbReference type="EMBL" id="MEUJ01000003">
    <property type="protein sequence ID" value="OGC40582.1"/>
    <property type="molecule type" value="Genomic_DNA"/>
</dbReference>
<dbReference type="CDD" id="cd00614">
    <property type="entry name" value="CGS_like"/>
    <property type="match status" value="1"/>
</dbReference>
<dbReference type="PANTHER" id="PTHR43797">
    <property type="entry name" value="HOMOCYSTEINE/CYSTEINE SYNTHASE"/>
    <property type="match status" value="1"/>
</dbReference>
<dbReference type="GO" id="GO:0018826">
    <property type="term" value="F:methionine gamma-lyase activity"/>
    <property type="evidence" value="ECO:0007669"/>
    <property type="project" value="UniProtKB-EC"/>
</dbReference>
<dbReference type="GO" id="GO:0016787">
    <property type="term" value="F:hydrolase activity"/>
    <property type="evidence" value="ECO:0007669"/>
    <property type="project" value="UniProtKB-KW"/>
</dbReference>
<evidence type="ECO:0000313" key="12">
    <source>
        <dbReference type="Proteomes" id="UP000179242"/>
    </source>
</evidence>
<keyword evidence="11" id="KW-0378">Hydrolase</keyword>
<comment type="catalytic activity">
    <reaction evidence="8">
        <text>L-methionine + H2O = methanethiol + 2-oxobutanoate + NH4(+)</text>
        <dbReference type="Rhea" id="RHEA:23800"/>
        <dbReference type="ChEBI" id="CHEBI:15377"/>
        <dbReference type="ChEBI" id="CHEBI:16007"/>
        <dbReference type="ChEBI" id="CHEBI:16763"/>
        <dbReference type="ChEBI" id="CHEBI:28938"/>
        <dbReference type="ChEBI" id="CHEBI:57844"/>
        <dbReference type="EC" id="4.4.1.11"/>
    </reaction>
    <physiologicalReaction direction="left-to-right" evidence="8">
        <dbReference type="Rhea" id="RHEA:23801"/>
    </physiologicalReaction>
</comment>